<dbReference type="EMBL" id="JAACLJ010000006">
    <property type="protein sequence ID" value="KAF4584154.1"/>
    <property type="molecule type" value="Genomic_DNA"/>
</dbReference>
<evidence type="ECO:0000313" key="3">
    <source>
        <dbReference type="EMBL" id="KAF4584154.1"/>
    </source>
</evidence>
<reference evidence="3 4" key="1">
    <citation type="journal article" date="2020" name="G3 (Bethesda)">
        <title>Genetic Underpinnings of Host Manipulation by Ophiocordyceps as Revealed by Comparative Transcriptomics.</title>
        <authorList>
            <person name="Will I."/>
            <person name="Das B."/>
            <person name="Trinh T."/>
            <person name="Brachmann A."/>
            <person name="Ohm R.A."/>
            <person name="de Bekker C."/>
        </authorList>
    </citation>
    <scope>NUCLEOTIDE SEQUENCE [LARGE SCALE GENOMIC DNA]</scope>
    <source>
        <strain evidence="3 4">EC05</strain>
    </source>
</reference>
<dbReference type="OrthoDB" id="3162439at2759"/>
<feature type="compositionally biased region" description="Polar residues" evidence="1">
    <location>
        <begin position="1"/>
        <end position="20"/>
    </location>
</feature>
<dbReference type="AlphaFoldDB" id="A0A8H4VBW8"/>
<dbReference type="PANTHER" id="PTHR33840">
    <property type="match status" value="1"/>
</dbReference>
<protein>
    <submittedName>
        <fullName evidence="3">Sporulation associated protein</fullName>
    </submittedName>
</protein>
<proteinExistence type="predicted"/>
<feature type="region of interest" description="Disordered" evidence="1">
    <location>
        <begin position="1"/>
        <end position="28"/>
    </location>
</feature>
<feature type="domain" description="T6SS Phospholipase effector Tle1-like catalytic" evidence="2">
    <location>
        <begin position="33"/>
        <end position="303"/>
    </location>
</feature>
<dbReference type="PANTHER" id="PTHR33840:SF2">
    <property type="entry name" value="TLE1 PHOSPHOLIPASE DOMAIN-CONTAINING PROTEIN"/>
    <property type="match status" value="1"/>
</dbReference>
<dbReference type="InterPro" id="IPR018712">
    <property type="entry name" value="Tle1-like_cat"/>
</dbReference>
<organism evidence="3 4">
    <name type="scientific">Ophiocordyceps camponoti-floridani</name>
    <dbReference type="NCBI Taxonomy" id="2030778"/>
    <lineage>
        <taxon>Eukaryota</taxon>
        <taxon>Fungi</taxon>
        <taxon>Dikarya</taxon>
        <taxon>Ascomycota</taxon>
        <taxon>Pezizomycotina</taxon>
        <taxon>Sordariomycetes</taxon>
        <taxon>Hypocreomycetidae</taxon>
        <taxon>Hypocreales</taxon>
        <taxon>Ophiocordycipitaceae</taxon>
        <taxon>Ophiocordyceps</taxon>
    </lineage>
</organism>
<sequence>MATLTAQTTLVPETSSSSLIGASPPPGQKPPIKRLVLFFDGTGNSFSGSNADTNVIKMLNKLARSDSNQLHYYQTGIGTYDVRNEGSVDNNWLVQRWSSLLQTMDQGFGTTFASHLMAGYRFLMRYYNAGDKIYMFGFSRGAFIARFLARMLNTVGLLCKGNEEMVRFAYTLYRRHLQDETRTISDEVEAFSRTFCRRETIPGGRAGTETNVRVFFLGIWDCVNSVAVLERNAPAAATVSGTAHHVRHAVAVDERRVKFRPALLSQDKLRSLFRTRKPVKSSAHAREDKFQMSDVPLAWMMSEIEAVGEMVPEAALRFGPSACGFHRRYKERREQTRTSVLHDSLRFGHGTGFFRVLLWRFLEYMPFISRRELIRDKWVNKRFRPNWGSARDIPLDAVMHESLVERLQMNRHYHPLNNHGDDLDPCLKFDGRATEFKLERSDRPEHKTYVFAKLLNGTNGTNGTNGVNGSNGVNTNGTNGHGMMA</sequence>
<dbReference type="Proteomes" id="UP000562929">
    <property type="component" value="Unassembled WGS sequence"/>
</dbReference>
<dbReference type="Pfam" id="PF09994">
    <property type="entry name" value="T6SS_Tle1-like_cat"/>
    <property type="match status" value="1"/>
</dbReference>
<gene>
    <name evidence="3" type="ORF">GQ602_005527</name>
</gene>
<name>A0A8H4VBW8_9HYPO</name>
<dbReference type="InterPro" id="IPR029058">
    <property type="entry name" value="AB_hydrolase_fold"/>
</dbReference>
<dbReference type="SUPFAM" id="SSF53474">
    <property type="entry name" value="alpha/beta-Hydrolases"/>
    <property type="match status" value="1"/>
</dbReference>
<evidence type="ECO:0000259" key="2">
    <source>
        <dbReference type="Pfam" id="PF09994"/>
    </source>
</evidence>
<evidence type="ECO:0000313" key="4">
    <source>
        <dbReference type="Proteomes" id="UP000562929"/>
    </source>
</evidence>
<accession>A0A8H4VBW8</accession>
<keyword evidence="4" id="KW-1185">Reference proteome</keyword>
<feature type="region of interest" description="Disordered" evidence="1">
    <location>
        <begin position="461"/>
        <end position="485"/>
    </location>
</feature>
<evidence type="ECO:0000256" key="1">
    <source>
        <dbReference type="SAM" id="MobiDB-lite"/>
    </source>
</evidence>
<comment type="caution">
    <text evidence="3">The sequence shown here is derived from an EMBL/GenBank/DDBJ whole genome shotgun (WGS) entry which is preliminary data.</text>
</comment>